<dbReference type="Proteomes" id="UP000296469">
    <property type="component" value="Chromosome"/>
</dbReference>
<gene>
    <name evidence="1" type="ORF">E5225_15620</name>
</gene>
<organism evidence="1 2">
    <name type="scientific">Cellulomonas shaoxiangyii</name>
    <dbReference type="NCBI Taxonomy" id="2566013"/>
    <lineage>
        <taxon>Bacteria</taxon>
        <taxon>Bacillati</taxon>
        <taxon>Actinomycetota</taxon>
        <taxon>Actinomycetes</taxon>
        <taxon>Micrococcales</taxon>
        <taxon>Cellulomonadaceae</taxon>
        <taxon>Cellulomonas</taxon>
    </lineage>
</organism>
<name>A0A4P7SKP0_9CELL</name>
<protein>
    <recommendedName>
        <fullName evidence="3">SMI1/KNR4 family protein</fullName>
    </recommendedName>
</protein>
<evidence type="ECO:0000313" key="2">
    <source>
        <dbReference type="Proteomes" id="UP000296469"/>
    </source>
</evidence>
<dbReference type="KEGG" id="celz:E5225_15620"/>
<evidence type="ECO:0000313" key="1">
    <source>
        <dbReference type="EMBL" id="QCB94772.1"/>
    </source>
</evidence>
<dbReference type="OrthoDB" id="3209904at2"/>
<accession>A0A4P7SKP0</accession>
<dbReference type="AlphaFoldDB" id="A0A4P7SKP0"/>
<dbReference type="EMBL" id="CP039291">
    <property type="protein sequence ID" value="QCB94772.1"/>
    <property type="molecule type" value="Genomic_DNA"/>
</dbReference>
<proteinExistence type="predicted"/>
<sequence>MAGLSGTEVAATLPGWATTLVEPGSADAVRLPGQWRAVLEDDDPARRRDAARTLWNPDLLALLPRFADALTTRVVDVRTCLVDDLPALVYVASADDGSHVSWIGFDPRSSPAAPPLWDSAPAPLRRFVRDVHAGFTSYTGESFGVVRPVDMATLADLADEPDGIPGWEEGADISSTRLLRFTRDSGALHYCASPDLPPGQIALVYEGDVEGVDAGPELDRLLMSRFLYPA</sequence>
<keyword evidence="2" id="KW-1185">Reference proteome</keyword>
<evidence type="ECO:0008006" key="3">
    <source>
        <dbReference type="Google" id="ProtNLM"/>
    </source>
</evidence>
<reference evidence="1 2" key="1">
    <citation type="submission" date="2019-04" db="EMBL/GenBank/DDBJ databases">
        <title>Isolation and identification of Cellulomonas shaoxiangyii sp. Nov. isolated from feces of the Tibetan antelopes (Pantholops hodgsonii) in the Qinghai-Tibet plateau of China.</title>
        <authorList>
            <person name="Tian Z."/>
        </authorList>
    </citation>
    <scope>NUCLEOTIDE SEQUENCE [LARGE SCALE GENOMIC DNA]</scope>
    <source>
        <strain evidence="1 2">Z28</strain>
    </source>
</reference>
<dbReference type="RefSeq" id="WP_135972046.1">
    <property type="nucleotide sequence ID" value="NZ_CP039291.1"/>
</dbReference>